<evidence type="ECO:0000256" key="4">
    <source>
        <dbReference type="ARBA" id="ARBA00022544"/>
    </source>
</evidence>
<dbReference type="NCBIfam" id="TIGR00912">
    <property type="entry name" value="2A0309"/>
    <property type="match status" value="1"/>
</dbReference>
<keyword evidence="5 8" id="KW-0812">Transmembrane</keyword>
<keyword evidence="6 8" id="KW-1133">Transmembrane helix</keyword>
<evidence type="ECO:0000256" key="6">
    <source>
        <dbReference type="ARBA" id="ARBA00022989"/>
    </source>
</evidence>
<feature type="transmembrane region" description="Helical" evidence="8">
    <location>
        <begin position="274"/>
        <end position="296"/>
    </location>
</feature>
<dbReference type="GO" id="GO:0009847">
    <property type="term" value="P:spore germination"/>
    <property type="evidence" value="ECO:0007669"/>
    <property type="project" value="InterPro"/>
</dbReference>
<keyword evidence="3" id="KW-0813">Transport</keyword>
<feature type="transmembrane region" description="Helical" evidence="8">
    <location>
        <begin position="308"/>
        <end position="327"/>
    </location>
</feature>
<sequence>MFSKNDKVSVRQVEILLILDLFSVSTLSFPRMAAEIANQDAWIAVIGATLLAFIYGYTITSIVKRFPEDTFVEFSSKVLSKSVGIFLSLLFSIKLSITMAMELRIFGELVKQVLLPRTPIEIIMASMLLTCAYLVRKGYECNARLGEILVFIIFIPLIVILLFVLPDTDFSNLKPIFTTPFPRLLKGSYFLSFIYTPIELILLVGPLVNDLKKARRVSFIAITFTGIINVILTIITVSVLGPVGTKQQIWPVMTLMQIIEIPGAFVERQDALMMIFWILIVFSFISTLMYFISFILTRILKAEEHKFLVLPLVPIIYLISLIPDNIVEAFNWIEFLRKYIRILFLLPIPLLLLIVAKIRKLGESIEEK</sequence>
<protein>
    <submittedName>
        <fullName evidence="9">Endospore germination permease</fullName>
    </submittedName>
</protein>
<accession>A0A7C8LQX9</accession>
<reference evidence="9 10" key="1">
    <citation type="submission" date="2019-12" db="EMBL/GenBank/DDBJ databases">
        <title>Defluviitalea raffinosedens, isolated from a biogas fermenter, genome sequencing and characterization.</title>
        <authorList>
            <person name="Rettenmaier R."/>
            <person name="Schneider M."/>
            <person name="Neuhaus K."/>
            <person name="Liebl W."/>
            <person name="Zverlov V."/>
        </authorList>
    </citation>
    <scope>NUCLEOTIDE SEQUENCE [LARGE SCALE GENOMIC DNA]</scope>
    <source>
        <strain evidence="9 10">249c-K6</strain>
    </source>
</reference>
<feature type="transmembrane region" description="Helical" evidence="8">
    <location>
        <begin position="41"/>
        <end position="63"/>
    </location>
</feature>
<dbReference type="PANTHER" id="PTHR34975">
    <property type="entry name" value="SPORE GERMINATION PROTEIN A2"/>
    <property type="match status" value="1"/>
</dbReference>
<evidence type="ECO:0000256" key="3">
    <source>
        <dbReference type="ARBA" id="ARBA00022448"/>
    </source>
</evidence>
<feature type="transmembrane region" description="Helical" evidence="8">
    <location>
        <begin position="189"/>
        <end position="208"/>
    </location>
</feature>
<feature type="transmembrane region" description="Helical" evidence="8">
    <location>
        <begin position="339"/>
        <end position="358"/>
    </location>
</feature>
<feature type="transmembrane region" description="Helical" evidence="8">
    <location>
        <begin position="148"/>
        <end position="165"/>
    </location>
</feature>
<comment type="caution">
    <text evidence="9">The sequence shown here is derived from an EMBL/GenBank/DDBJ whole genome shotgun (WGS) entry which is preliminary data.</text>
</comment>
<dbReference type="GO" id="GO:0016020">
    <property type="term" value="C:membrane"/>
    <property type="evidence" value="ECO:0007669"/>
    <property type="project" value="UniProtKB-SubCell"/>
</dbReference>
<comment type="subcellular location">
    <subcellularLocation>
        <location evidence="1">Membrane</location>
        <topology evidence="1">Multi-pass membrane protein</topology>
    </subcellularLocation>
</comment>
<keyword evidence="4" id="KW-0309">Germination</keyword>
<dbReference type="PANTHER" id="PTHR34975:SF2">
    <property type="entry name" value="SPORE GERMINATION PROTEIN A2"/>
    <property type="match status" value="1"/>
</dbReference>
<evidence type="ECO:0000256" key="7">
    <source>
        <dbReference type="ARBA" id="ARBA00023136"/>
    </source>
</evidence>
<dbReference type="InterPro" id="IPR004761">
    <property type="entry name" value="Spore_GerAB"/>
</dbReference>
<name>A0A7C8LQX9_9FIRM</name>
<feature type="transmembrane region" description="Helical" evidence="8">
    <location>
        <begin position="118"/>
        <end position="136"/>
    </location>
</feature>
<dbReference type="RefSeq" id="WP_158739335.1">
    <property type="nucleotide sequence ID" value="NZ_WSLF01000002.1"/>
</dbReference>
<dbReference type="Proteomes" id="UP000483018">
    <property type="component" value="Unassembled WGS sequence"/>
</dbReference>
<dbReference type="Pfam" id="PF03845">
    <property type="entry name" value="Spore_permease"/>
    <property type="match status" value="1"/>
</dbReference>
<dbReference type="OrthoDB" id="2716906at2"/>
<evidence type="ECO:0000256" key="2">
    <source>
        <dbReference type="ARBA" id="ARBA00007998"/>
    </source>
</evidence>
<evidence type="ECO:0000313" key="9">
    <source>
        <dbReference type="EMBL" id="KAE9636081.1"/>
    </source>
</evidence>
<evidence type="ECO:0000313" key="10">
    <source>
        <dbReference type="Proteomes" id="UP000483018"/>
    </source>
</evidence>
<feature type="transmembrane region" description="Helical" evidence="8">
    <location>
        <begin position="220"/>
        <end position="243"/>
    </location>
</feature>
<dbReference type="EMBL" id="WSLF01000002">
    <property type="protein sequence ID" value="KAE9636081.1"/>
    <property type="molecule type" value="Genomic_DNA"/>
</dbReference>
<organism evidence="9 10">
    <name type="scientific">Defluviitalea raffinosedens</name>
    <dbReference type="NCBI Taxonomy" id="1450156"/>
    <lineage>
        <taxon>Bacteria</taxon>
        <taxon>Bacillati</taxon>
        <taxon>Bacillota</taxon>
        <taxon>Clostridia</taxon>
        <taxon>Lachnospirales</taxon>
        <taxon>Defluviitaleaceae</taxon>
        <taxon>Defluviitalea</taxon>
    </lineage>
</organism>
<feature type="transmembrane region" description="Helical" evidence="8">
    <location>
        <begin position="83"/>
        <end position="106"/>
    </location>
</feature>
<gene>
    <name evidence="9" type="ORF">GND95_02840</name>
</gene>
<proteinExistence type="inferred from homology"/>
<evidence type="ECO:0000256" key="5">
    <source>
        <dbReference type="ARBA" id="ARBA00022692"/>
    </source>
</evidence>
<comment type="similarity">
    <text evidence="2">Belongs to the amino acid-polyamine-organocation (APC) superfamily. Spore germination protein (SGP) (TC 2.A.3.9) family.</text>
</comment>
<dbReference type="AlphaFoldDB" id="A0A7C8LQX9"/>
<keyword evidence="7 8" id="KW-0472">Membrane</keyword>
<keyword evidence="10" id="KW-1185">Reference proteome</keyword>
<evidence type="ECO:0000256" key="1">
    <source>
        <dbReference type="ARBA" id="ARBA00004141"/>
    </source>
</evidence>
<evidence type="ECO:0000256" key="8">
    <source>
        <dbReference type="SAM" id="Phobius"/>
    </source>
</evidence>
<dbReference type="Gene3D" id="1.20.1740.10">
    <property type="entry name" value="Amino acid/polyamine transporter I"/>
    <property type="match status" value="1"/>
</dbReference>